<accession>A0A2G9QCQ3</accession>
<reference evidence="2" key="1">
    <citation type="journal article" date="2017" name="Nat. Commun.">
        <title>The North American bullfrog draft genome provides insight into hormonal regulation of long noncoding RNA.</title>
        <authorList>
            <person name="Hammond S.A."/>
            <person name="Warren R.L."/>
            <person name="Vandervalk B.P."/>
            <person name="Kucuk E."/>
            <person name="Khan H."/>
            <person name="Gibb E.A."/>
            <person name="Pandoh P."/>
            <person name="Kirk H."/>
            <person name="Zhao Y."/>
            <person name="Jones M."/>
            <person name="Mungall A.J."/>
            <person name="Coope R."/>
            <person name="Pleasance S."/>
            <person name="Moore R.A."/>
            <person name="Holt R.A."/>
            <person name="Round J.M."/>
            <person name="Ohora S."/>
            <person name="Walle B.V."/>
            <person name="Veldhoen N."/>
            <person name="Helbing C.C."/>
            <person name="Birol I."/>
        </authorList>
    </citation>
    <scope>NUCLEOTIDE SEQUENCE [LARGE SCALE GENOMIC DNA]</scope>
</reference>
<organism evidence="1 2">
    <name type="scientific">Aquarana catesbeiana</name>
    <name type="common">American bullfrog</name>
    <name type="synonym">Rana catesbeiana</name>
    <dbReference type="NCBI Taxonomy" id="8400"/>
    <lineage>
        <taxon>Eukaryota</taxon>
        <taxon>Metazoa</taxon>
        <taxon>Chordata</taxon>
        <taxon>Craniata</taxon>
        <taxon>Vertebrata</taxon>
        <taxon>Euteleostomi</taxon>
        <taxon>Amphibia</taxon>
        <taxon>Batrachia</taxon>
        <taxon>Anura</taxon>
        <taxon>Neobatrachia</taxon>
        <taxon>Ranoidea</taxon>
        <taxon>Ranidae</taxon>
        <taxon>Aquarana</taxon>
    </lineage>
</organism>
<evidence type="ECO:0000313" key="1">
    <source>
        <dbReference type="EMBL" id="PIO13368.1"/>
    </source>
</evidence>
<dbReference type="EMBL" id="KZ030206">
    <property type="protein sequence ID" value="PIO13368.1"/>
    <property type="molecule type" value="Genomic_DNA"/>
</dbReference>
<keyword evidence="2" id="KW-1185">Reference proteome</keyword>
<protein>
    <submittedName>
        <fullName evidence="1">Uncharacterized protein</fullName>
    </submittedName>
</protein>
<name>A0A2G9QCQ3_AQUCT</name>
<sequence length="150" mass="16466">VYIVGFTEINYDPATDIINEDQSTATVTNLSGSTSTSTTVRRGRRGHAEIPGSVHIVRSSSRDAMDISFQGFKSPSGPIVAYAIIMTTEFHGSNSKHNRIILTSSITVKPKIIYTDKSCSFLRTMSLDCLNCSEDVILATQGVHWFKCRS</sequence>
<dbReference type="AlphaFoldDB" id="A0A2G9QCQ3"/>
<gene>
    <name evidence="1" type="ORF">AB205_0036750</name>
</gene>
<evidence type="ECO:0000313" key="2">
    <source>
        <dbReference type="Proteomes" id="UP000228934"/>
    </source>
</evidence>
<dbReference type="Proteomes" id="UP000228934">
    <property type="component" value="Unassembled WGS sequence"/>
</dbReference>
<feature type="non-terminal residue" evidence="1">
    <location>
        <position position="1"/>
    </location>
</feature>
<proteinExistence type="predicted"/>